<dbReference type="Gene3D" id="4.10.240.10">
    <property type="entry name" value="Zn(2)-C6 fungal-type DNA-binding domain"/>
    <property type="match status" value="1"/>
</dbReference>
<dbReference type="GO" id="GO:0032454">
    <property type="term" value="F:histone H3K9 demethylase activity"/>
    <property type="evidence" value="ECO:0007669"/>
    <property type="project" value="TreeGrafter"/>
</dbReference>
<dbReference type="PROSITE" id="PS50048">
    <property type="entry name" value="ZN2_CY6_FUNGAL_2"/>
    <property type="match status" value="1"/>
</dbReference>
<dbReference type="InterPro" id="IPR003347">
    <property type="entry name" value="JmjC_dom"/>
</dbReference>
<evidence type="ECO:0000313" key="5">
    <source>
        <dbReference type="EMBL" id="KIW03577.1"/>
    </source>
</evidence>
<dbReference type="OrthoDB" id="1678912at2759"/>
<dbReference type="CDD" id="cd00067">
    <property type="entry name" value="GAL4"/>
    <property type="match status" value="1"/>
</dbReference>
<dbReference type="Proteomes" id="UP000053259">
    <property type="component" value="Unassembled WGS sequence"/>
</dbReference>
<dbReference type="GO" id="GO:0000785">
    <property type="term" value="C:chromatin"/>
    <property type="evidence" value="ECO:0007669"/>
    <property type="project" value="TreeGrafter"/>
</dbReference>
<reference evidence="5 6" key="1">
    <citation type="submission" date="2015-01" db="EMBL/GenBank/DDBJ databases">
        <title>The Genome Sequence of Ochroconis gallopava CBS43764.</title>
        <authorList>
            <consortium name="The Broad Institute Genomics Platform"/>
            <person name="Cuomo C."/>
            <person name="de Hoog S."/>
            <person name="Gorbushina A."/>
            <person name="Stielow B."/>
            <person name="Teixiera M."/>
            <person name="Abouelleil A."/>
            <person name="Chapman S.B."/>
            <person name="Priest M."/>
            <person name="Young S.K."/>
            <person name="Wortman J."/>
            <person name="Nusbaum C."/>
            <person name="Birren B."/>
        </authorList>
    </citation>
    <scope>NUCLEOTIDE SEQUENCE [LARGE SCALE GENOMIC DNA]</scope>
    <source>
        <strain evidence="5 6">CBS 43764</strain>
    </source>
</reference>
<accession>A0A0D1YSJ0</accession>
<feature type="compositionally biased region" description="Basic and acidic residues" evidence="2">
    <location>
        <begin position="981"/>
        <end position="991"/>
    </location>
</feature>
<dbReference type="GO" id="GO:0008270">
    <property type="term" value="F:zinc ion binding"/>
    <property type="evidence" value="ECO:0007669"/>
    <property type="project" value="InterPro"/>
</dbReference>
<dbReference type="SUPFAM" id="SSF51197">
    <property type="entry name" value="Clavaminate synthase-like"/>
    <property type="match status" value="1"/>
</dbReference>
<keyword evidence="6" id="KW-1185">Reference proteome</keyword>
<feature type="region of interest" description="Disordered" evidence="2">
    <location>
        <begin position="960"/>
        <end position="997"/>
    </location>
</feature>
<feature type="region of interest" description="Disordered" evidence="2">
    <location>
        <begin position="485"/>
        <end position="598"/>
    </location>
</feature>
<dbReference type="Gene3D" id="2.60.120.650">
    <property type="entry name" value="Cupin"/>
    <property type="match status" value="1"/>
</dbReference>
<feature type="region of interest" description="Disordered" evidence="2">
    <location>
        <begin position="849"/>
        <end position="903"/>
    </location>
</feature>
<organism evidence="5 6">
    <name type="scientific">Verruconis gallopava</name>
    <dbReference type="NCBI Taxonomy" id="253628"/>
    <lineage>
        <taxon>Eukaryota</taxon>
        <taxon>Fungi</taxon>
        <taxon>Dikarya</taxon>
        <taxon>Ascomycota</taxon>
        <taxon>Pezizomycotina</taxon>
        <taxon>Dothideomycetes</taxon>
        <taxon>Pleosporomycetidae</taxon>
        <taxon>Venturiales</taxon>
        <taxon>Sympoventuriaceae</taxon>
        <taxon>Verruconis</taxon>
    </lineage>
</organism>
<feature type="compositionally biased region" description="Polar residues" evidence="2">
    <location>
        <begin position="692"/>
        <end position="707"/>
    </location>
</feature>
<dbReference type="PROSITE" id="PS51184">
    <property type="entry name" value="JMJC"/>
    <property type="match status" value="1"/>
</dbReference>
<dbReference type="Pfam" id="PF02373">
    <property type="entry name" value="JmjC"/>
    <property type="match status" value="1"/>
</dbReference>
<feature type="compositionally biased region" description="Polar residues" evidence="2">
    <location>
        <begin position="865"/>
        <end position="874"/>
    </location>
</feature>
<dbReference type="PANTHER" id="PTHR10694">
    <property type="entry name" value="LYSINE-SPECIFIC DEMETHYLASE"/>
    <property type="match status" value="1"/>
</dbReference>
<evidence type="ECO:0000313" key="6">
    <source>
        <dbReference type="Proteomes" id="UP000053259"/>
    </source>
</evidence>
<gene>
    <name evidence="5" type="ORF">PV09_05332</name>
</gene>
<sequence>MSESQDAPTVLERDTQTANGESIVSAVNAISRESVPLVQEPCVNLPEIEMTEPQCDRIDNELIPDAGFEHARGIKNENYDGISQSDDARYPELTVRDSAENSNRAESKNATNLAGQVVDGETIEVIATSKRSLKTHAIKPYSTLEPEDTVDLVSKIQTIFEMDTTVKENGVVLLDAPHLIPADGDIRLPPADYGFEATSQRVMTPARLLGTGLVVIKREEAILRDQQPKFSPAKELSEDDMERIFRDHIEMHGRNSKRFPYFNIDISDYRVRPEGSFELTCGAPMDKLSYIAGVNTPYGYYSRGISHFGAHVEDWHFASYNVLFAGQVKLWIAVKPSSKALFERKIRELFPEIGTCVQFVRHLAINIAPATLRKWGVEHFFVPQKPGQIVAVSGYTYHWGINTGQNYAEAINFCIEKNWVAPEEFKNCYRGCGIADDMIPLPKPVLEDGDLETKKERAIVRDQAFRKTWEEEGAKLVNEQDILSANKRLKPRKQSETPSESMRFFPARARPHLTSRDTSATPFSHRQRPRAKQRNTLRDSIEVSAAAQRLNGREYHRRTKTVRQRYRDASATPSEPSESTDEEPAVKRDRPGKTGHSRHISSILESAQQDSNAVATQINGLKNMVLSFLIDQKKAASEATAKQEQLMRLHVDWQIKQTEIAMKQSEYAQKMMESQQRMEHLTMLMLQKLESQQISRSDSTTTASNKQARGHSRFSKSVGGAISTNISSNGIHLDDRQNLPRHQLPFNAEGPVTSSTSSSRPLGSRCESLLNAAAQPDKASSGSNVTSRAPSIIGSSARATEPDTHTSPEYLPSTPQPKSAHSTPLADDLAPQSPASRLLECASHDITTDTNAKASDTRRWEHSGNDASDTSSLTGAEAEQGDNAAPEGSTRMGRSTAVSVNVETTSSVNKMKCTSCRARRVTCGKEEPACLRCITSRKPRTCIYPSTKIKSRTVNKQAKRAASEAEPCPSDVPFTKRSKTNPKDAVIERAESSSSRPLMTRELSALFNTDEWDVVPDRASMEPIPRKRLSIDKSSTPVA</sequence>
<evidence type="ECO:0000256" key="1">
    <source>
        <dbReference type="ARBA" id="ARBA00023242"/>
    </source>
</evidence>
<keyword evidence="1" id="KW-0539">Nucleus</keyword>
<feature type="region of interest" description="Disordered" evidence="2">
    <location>
        <begin position="741"/>
        <end position="831"/>
    </location>
</feature>
<dbReference type="GO" id="GO:0051864">
    <property type="term" value="F:histone H3K36 demethylase activity"/>
    <property type="evidence" value="ECO:0007669"/>
    <property type="project" value="TreeGrafter"/>
</dbReference>
<dbReference type="GO" id="GO:0005634">
    <property type="term" value="C:nucleus"/>
    <property type="evidence" value="ECO:0007669"/>
    <property type="project" value="TreeGrafter"/>
</dbReference>
<evidence type="ECO:0000259" key="3">
    <source>
        <dbReference type="PROSITE" id="PS50048"/>
    </source>
</evidence>
<dbReference type="GO" id="GO:0000981">
    <property type="term" value="F:DNA-binding transcription factor activity, RNA polymerase II-specific"/>
    <property type="evidence" value="ECO:0007669"/>
    <property type="project" value="InterPro"/>
</dbReference>
<dbReference type="GeneID" id="27313305"/>
<feature type="compositionally biased region" description="Polar residues" evidence="2">
    <location>
        <begin position="778"/>
        <end position="798"/>
    </location>
</feature>
<dbReference type="RefSeq" id="XP_016213446.1">
    <property type="nucleotide sequence ID" value="XM_016358827.1"/>
</dbReference>
<protein>
    <recommendedName>
        <fullName evidence="7">Zn(2)-C6 fungal-type domain-containing protein</fullName>
    </recommendedName>
</protein>
<dbReference type="PANTHER" id="PTHR10694:SF7">
    <property type="entry name" value="[HISTONE H3]-TRIMETHYL-L-LYSINE(9) DEMETHYLASE"/>
    <property type="match status" value="1"/>
</dbReference>
<feature type="region of interest" description="Disordered" evidence="2">
    <location>
        <begin position="692"/>
        <end position="721"/>
    </location>
</feature>
<dbReference type="VEuPathDB" id="FungiDB:PV09_05332"/>
<evidence type="ECO:0000256" key="2">
    <source>
        <dbReference type="SAM" id="MobiDB-lite"/>
    </source>
</evidence>
<feature type="domain" description="JmjC" evidence="4">
    <location>
        <begin position="261"/>
        <end position="430"/>
    </location>
</feature>
<dbReference type="HOGENOM" id="CLU_292901_0_0_1"/>
<evidence type="ECO:0000259" key="4">
    <source>
        <dbReference type="PROSITE" id="PS51184"/>
    </source>
</evidence>
<dbReference type="EMBL" id="KN847544">
    <property type="protein sequence ID" value="KIW03577.1"/>
    <property type="molecule type" value="Genomic_DNA"/>
</dbReference>
<feature type="compositionally biased region" description="Basic residues" evidence="2">
    <location>
        <begin position="555"/>
        <end position="564"/>
    </location>
</feature>
<evidence type="ECO:0008006" key="7">
    <source>
        <dbReference type="Google" id="ProtNLM"/>
    </source>
</evidence>
<dbReference type="InterPro" id="IPR036864">
    <property type="entry name" value="Zn2-C6_fun-type_DNA-bd_sf"/>
</dbReference>
<dbReference type="SMART" id="SM00558">
    <property type="entry name" value="JmjC"/>
    <property type="match status" value="1"/>
</dbReference>
<dbReference type="InterPro" id="IPR001138">
    <property type="entry name" value="Zn2Cys6_DnaBD"/>
</dbReference>
<dbReference type="AlphaFoldDB" id="A0A0D1YSJ0"/>
<dbReference type="InParanoid" id="A0A0D1YSJ0"/>
<feature type="region of interest" description="Disordered" evidence="2">
    <location>
        <begin position="1017"/>
        <end position="1039"/>
    </location>
</feature>
<name>A0A0D1YSJ0_9PEZI</name>
<dbReference type="STRING" id="253628.A0A0D1YSJ0"/>
<feature type="domain" description="Zn(2)-C6 fungal-type" evidence="3">
    <location>
        <begin position="912"/>
        <end position="944"/>
    </location>
</feature>
<feature type="compositionally biased region" description="Basic and acidic residues" evidence="2">
    <location>
        <begin position="855"/>
        <end position="864"/>
    </location>
</feature>
<feature type="compositionally biased region" description="Basic residues" evidence="2">
    <location>
        <begin position="525"/>
        <end position="535"/>
    </location>
</feature>
<proteinExistence type="predicted"/>